<sequence length="261" mass="29242">MPEPIARVNYGAHQFAAHLGLTRWQLRCGLEHEILPGPDLAGERWSAGLADQARERVEEVLARFGTEPPVGSGRAAARLAARVGLDVERRDIEVLVAQGDLDVISSFRGFPVYLLRDLDRLDPDSVRQVVRARKGPLTDTVDAAGAVMILGWPRRIFDRIAIERDLPIDRLSRYTLADIHALQADEILAHQVAEEKRHLTLARTRRSQTHIEDVIRAWVLRCSAYVDREADQPPDLAPLTRAIRSLTRIRAELASQEDATP</sequence>
<evidence type="ECO:0000313" key="1">
    <source>
        <dbReference type="EMBL" id="SFQ40105.1"/>
    </source>
</evidence>
<gene>
    <name evidence="1" type="ORF">SAMN04489713_13054</name>
</gene>
<dbReference type="EMBL" id="FOVH01000030">
    <property type="protein sequence ID" value="SFQ40105.1"/>
    <property type="molecule type" value="Genomic_DNA"/>
</dbReference>
<name>A0A1I5Y7A7_9ACTN</name>
<protein>
    <submittedName>
        <fullName evidence="1">Uncharacterized protein</fullName>
    </submittedName>
</protein>
<dbReference type="Proteomes" id="UP000183413">
    <property type="component" value="Unassembled WGS sequence"/>
</dbReference>
<dbReference type="STRING" id="1993.SAMN04489713_13054"/>
<accession>A0A1I5Y7A7</accession>
<dbReference type="InParanoid" id="A0A1I5Y7A7"/>
<dbReference type="eggNOG" id="ENOG50332Q1">
    <property type="taxonomic scope" value="Bacteria"/>
</dbReference>
<dbReference type="RefSeq" id="WP_075024857.1">
    <property type="nucleotide sequence ID" value="NZ_FOVH01000030.1"/>
</dbReference>
<dbReference type="AlphaFoldDB" id="A0A1I5Y7A7"/>
<keyword evidence="2" id="KW-1185">Reference proteome</keyword>
<organism evidence="1 2">
    <name type="scientific">Actinomadura madurae</name>
    <dbReference type="NCBI Taxonomy" id="1993"/>
    <lineage>
        <taxon>Bacteria</taxon>
        <taxon>Bacillati</taxon>
        <taxon>Actinomycetota</taxon>
        <taxon>Actinomycetes</taxon>
        <taxon>Streptosporangiales</taxon>
        <taxon>Thermomonosporaceae</taxon>
        <taxon>Actinomadura</taxon>
    </lineage>
</organism>
<proteinExistence type="predicted"/>
<evidence type="ECO:0000313" key="2">
    <source>
        <dbReference type="Proteomes" id="UP000183413"/>
    </source>
</evidence>
<reference evidence="1 2" key="1">
    <citation type="submission" date="2016-10" db="EMBL/GenBank/DDBJ databases">
        <authorList>
            <person name="de Groot N.N."/>
        </authorList>
    </citation>
    <scope>NUCLEOTIDE SEQUENCE [LARGE SCALE GENOMIC DNA]</scope>
    <source>
        <strain evidence="1 2">DSM 43067</strain>
    </source>
</reference>